<keyword evidence="1" id="KW-0812">Transmembrane</keyword>
<dbReference type="KEGG" id="crs:FQB35_02025"/>
<organism evidence="2 3">
    <name type="scientific">Crassaminicella thermophila</name>
    <dbReference type="NCBI Taxonomy" id="2599308"/>
    <lineage>
        <taxon>Bacteria</taxon>
        <taxon>Bacillati</taxon>
        <taxon>Bacillota</taxon>
        <taxon>Clostridia</taxon>
        <taxon>Eubacteriales</taxon>
        <taxon>Clostridiaceae</taxon>
        <taxon>Crassaminicella</taxon>
    </lineage>
</organism>
<feature type="transmembrane region" description="Helical" evidence="1">
    <location>
        <begin position="102"/>
        <end position="120"/>
    </location>
</feature>
<feature type="transmembrane region" description="Helical" evidence="1">
    <location>
        <begin position="12"/>
        <end position="29"/>
    </location>
</feature>
<protein>
    <submittedName>
        <fullName evidence="2">Uncharacterized protein</fullName>
    </submittedName>
</protein>
<accession>A0A5C0SBE8</accession>
<evidence type="ECO:0000313" key="2">
    <source>
        <dbReference type="EMBL" id="QEK11242.1"/>
    </source>
</evidence>
<reference evidence="2 3" key="1">
    <citation type="submission" date="2019-07" db="EMBL/GenBank/DDBJ databases">
        <title>Complete genome of Crassaminicella thermophila SY095.</title>
        <authorList>
            <person name="Li X."/>
        </authorList>
    </citation>
    <scope>NUCLEOTIDE SEQUENCE [LARGE SCALE GENOMIC DNA]</scope>
    <source>
        <strain evidence="2 3">SY095</strain>
    </source>
</reference>
<sequence>MLLNKKINKKRLALSGLLLAISTYIVRLLPIHFGVHTMIIIMLYIFFTVKINNMHIMESIPICIISMIIIFICDWIIVLFYVNILHLDFIYIFKEPVKSAIYSIPSLIMTFFIVLMIFCIKKYRNKKVDSHVSDRKSI</sequence>
<proteinExistence type="predicted"/>
<evidence type="ECO:0000313" key="3">
    <source>
        <dbReference type="Proteomes" id="UP000324646"/>
    </source>
</evidence>
<evidence type="ECO:0000256" key="1">
    <source>
        <dbReference type="SAM" id="Phobius"/>
    </source>
</evidence>
<feature type="transmembrane region" description="Helical" evidence="1">
    <location>
        <begin position="35"/>
        <end position="53"/>
    </location>
</feature>
<dbReference type="EMBL" id="CP042243">
    <property type="protein sequence ID" value="QEK11242.1"/>
    <property type="molecule type" value="Genomic_DNA"/>
</dbReference>
<keyword evidence="3" id="KW-1185">Reference proteome</keyword>
<dbReference type="AlphaFoldDB" id="A0A5C0SBE8"/>
<keyword evidence="1" id="KW-0472">Membrane</keyword>
<gene>
    <name evidence="2" type="ORF">FQB35_02025</name>
</gene>
<keyword evidence="1" id="KW-1133">Transmembrane helix</keyword>
<dbReference type="OrthoDB" id="1787445at2"/>
<name>A0A5C0SBE8_CRATE</name>
<feature type="transmembrane region" description="Helical" evidence="1">
    <location>
        <begin position="60"/>
        <end position="82"/>
    </location>
</feature>
<dbReference type="Proteomes" id="UP000324646">
    <property type="component" value="Chromosome"/>
</dbReference>